<dbReference type="SUPFAM" id="SSF55031">
    <property type="entry name" value="Bacterial exopeptidase dimerisation domain"/>
    <property type="match status" value="1"/>
</dbReference>
<feature type="domain" description="Peptidase M20 dimerisation" evidence="3">
    <location>
        <begin position="187"/>
        <end position="284"/>
    </location>
</feature>
<comment type="cofactor">
    <cofactor evidence="2">
        <name>Mn(2+)</name>
        <dbReference type="ChEBI" id="CHEBI:29035"/>
    </cofactor>
    <text evidence="2">The Mn(2+) ion enhances activity.</text>
</comment>
<organism evidence="4 5">
    <name type="scientific">Alysiella crassa</name>
    <dbReference type="NCBI Taxonomy" id="153491"/>
    <lineage>
        <taxon>Bacteria</taxon>
        <taxon>Pseudomonadati</taxon>
        <taxon>Pseudomonadota</taxon>
        <taxon>Betaproteobacteria</taxon>
        <taxon>Neisseriales</taxon>
        <taxon>Neisseriaceae</taxon>
        <taxon>Alysiella</taxon>
    </lineage>
</organism>
<proteinExistence type="predicted"/>
<feature type="binding site" evidence="2">
    <location>
        <position position="102"/>
    </location>
    <ligand>
        <name>Mn(2+)</name>
        <dbReference type="ChEBI" id="CHEBI:29035"/>
        <label>2</label>
    </ligand>
</feature>
<dbReference type="GO" id="GO:0046872">
    <property type="term" value="F:metal ion binding"/>
    <property type="evidence" value="ECO:0007669"/>
    <property type="project" value="UniProtKB-KW"/>
</dbReference>
<keyword evidence="5" id="KW-1185">Reference proteome</keyword>
<dbReference type="InterPro" id="IPR011650">
    <property type="entry name" value="Peptidase_M20_dimer"/>
</dbReference>
<gene>
    <name evidence="4" type="primary">yxeP</name>
    <name evidence="4" type="ORF">NCTC10283_01899</name>
</gene>
<dbReference type="PIRSF" id="PIRSF005962">
    <property type="entry name" value="Pept_M20D_amidohydro"/>
    <property type="match status" value="1"/>
</dbReference>
<accession>A0A376BVH6</accession>
<reference evidence="4 5" key="1">
    <citation type="submission" date="2018-06" db="EMBL/GenBank/DDBJ databases">
        <authorList>
            <consortium name="Pathogen Informatics"/>
            <person name="Doyle S."/>
        </authorList>
    </citation>
    <scope>NUCLEOTIDE SEQUENCE [LARGE SCALE GENOMIC DNA]</scope>
    <source>
        <strain evidence="4 5">NCTC10283</strain>
    </source>
</reference>
<dbReference type="GO" id="GO:0050118">
    <property type="term" value="F:N-acetyldiaminopimelate deacetylase activity"/>
    <property type="evidence" value="ECO:0007669"/>
    <property type="project" value="UniProtKB-ARBA"/>
</dbReference>
<dbReference type="EMBL" id="UFSO01000003">
    <property type="protein sequence ID" value="SSY80344.1"/>
    <property type="molecule type" value="Genomic_DNA"/>
</dbReference>
<dbReference type="Gene3D" id="3.40.630.10">
    <property type="entry name" value="Zn peptidases"/>
    <property type="match status" value="1"/>
</dbReference>
<dbReference type="OrthoDB" id="8875216at2"/>
<evidence type="ECO:0000313" key="5">
    <source>
        <dbReference type="Proteomes" id="UP000254209"/>
    </source>
</evidence>
<feature type="binding site" evidence="2">
    <location>
        <position position="137"/>
    </location>
    <ligand>
        <name>Mn(2+)</name>
        <dbReference type="ChEBI" id="CHEBI:29035"/>
        <label>2</label>
    </ligand>
</feature>
<feature type="binding site" evidence="2">
    <location>
        <position position="163"/>
    </location>
    <ligand>
        <name>Mn(2+)</name>
        <dbReference type="ChEBI" id="CHEBI:29035"/>
        <label>2</label>
    </ligand>
</feature>
<dbReference type="InterPro" id="IPR036264">
    <property type="entry name" value="Bact_exopeptidase_dim_dom"/>
</dbReference>
<dbReference type="GO" id="GO:0019877">
    <property type="term" value="P:diaminopimelate biosynthetic process"/>
    <property type="evidence" value="ECO:0007669"/>
    <property type="project" value="UniProtKB-ARBA"/>
</dbReference>
<dbReference type="InterPro" id="IPR002933">
    <property type="entry name" value="Peptidase_M20"/>
</dbReference>
<dbReference type="Pfam" id="PF01546">
    <property type="entry name" value="Peptidase_M20"/>
    <property type="match status" value="1"/>
</dbReference>
<dbReference type="Pfam" id="PF07687">
    <property type="entry name" value="M20_dimer"/>
    <property type="match status" value="1"/>
</dbReference>
<dbReference type="AlphaFoldDB" id="A0A376BVH6"/>
<dbReference type="PANTHER" id="PTHR11014:SF63">
    <property type="entry name" value="METALLOPEPTIDASE, PUTATIVE (AFU_ORTHOLOGUE AFUA_6G09600)-RELATED"/>
    <property type="match status" value="1"/>
</dbReference>
<evidence type="ECO:0000259" key="3">
    <source>
        <dbReference type="Pfam" id="PF07687"/>
    </source>
</evidence>
<keyword evidence="2" id="KW-0464">Manganese</keyword>
<evidence type="ECO:0000256" key="1">
    <source>
        <dbReference type="ARBA" id="ARBA00022801"/>
    </source>
</evidence>
<feature type="binding site" evidence="2">
    <location>
        <position position="358"/>
    </location>
    <ligand>
        <name>Mn(2+)</name>
        <dbReference type="ChEBI" id="CHEBI:29035"/>
        <label>2</label>
    </ligand>
</feature>
<keyword evidence="1 4" id="KW-0378">Hydrolase</keyword>
<evidence type="ECO:0000313" key="4">
    <source>
        <dbReference type="EMBL" id="SSY80344.1"/>
    </source>
</evidence>
<dbReference type="PANTHER" id="PTHR11014">
    <property type="entry name" value="PEPTIDASE M20 FAMILY MEMBER"/>
    <property type="match status" value="1"/>
</dbReference>
<dbReference type="FunFam" id="3.30.70.360:FF:000001">
    <property type="entry name" value="N-acetyldiaminopimelate deacetylase"/>
    <property type="match status" value="1"/>
</dbReference>
<dbReference type="EC" id="3.-.-.-" evidence="4"/>
<dbReference type="NCBIfam" id="TIGR01891">
    <property type="entry name" value="amidohydrolases"/>
    <property type="match status" value="1"/>
</dbReference>
<keyword evidence="2" id="KW-0479">Metal-binding</keyword>
<sequence length="385" mass="41510">MSTVEIIKNSVLSSMNAHFEHLHRNPELSFEESQTAAYIAEKLKSYGYEVFENIGKTGVVGKLSHGDGKMAIGLRANTDALPIEEKIDLPYKSQVAGKAHLCGHDAHTTMLLGAAEYLAKHKPFNGTIYLIFQPAEEIMGGAVAMLNDGLLEKFPMDAIFGLHNMPSLELGKLYLTGGAIMAAVDNWEIKLTGVGSHGSMPEKSIDPVVAGAALVMSLQTIVSRNVAAKDAAVVTVGAFLAGQAGNVIPQEAILRLSTRTSRPEMREHVLNRIRAITAATAAAYEVQYEIQEGQPGAVLVNDTEHTERVCGIAQQLLGAENVVNPGPTFMGSEDFAFYAQKIPAVYAFIGNGNTPMVHHPEYVFNRENLSVGAAYWVALAESYLK</sequence>
<feature type="binding site" evidence="2">
    <location>
        <position position="104"/>
    </location>
    <ligand>
        <name>Mn(2+)</name>
        <dbReference type="ChEBI" id="CHEBI:29035"/>
        <label>2</label>
    </ligand>
</feature>
<dbReference type="STRING" id="1120980.GCA_000745955_00155"/>
<dbReference type="Proteomes" id="UP000254209">
    <property type="component" value="Unassembled WGS sequence"/>
</dbReference>
<evidence type="ECO:0000256" key="2">
    <source>
        <dbReference type="PIRSR" id="PIRSR005962-1"/>
    </source>
</evidence>
<dbReference type="InterPro" id="IPR017439">
    <property type="entry name" value="Amidohydrolase"/>
</dbReference>
<dbReference type="Gene3D" id="3.30.70.360">
    <property type="match status" value="1"/>
</dbReference>
<name>A0A376BVH6_9NEIS</name>
<dbReference type="SUPFAM" id="SSF53187">
    <property type="entry name" value="Zn-dependent exopeptidases"/>
    <property type="match status" value="1"/>
</dbReference>
<protein>
    <submittedName>
        <fullName evidence="4">Uncharacterized hydrolase YxeP</fullName>
        <ecNumber evidence="4">3.-.-.-</ecNumber>
    </submittedName>
</protein>
<dbReference type="RefSeq" id="WP_034296468.1">
    <property type="nucleotide sequence ID" value="NZ_CP091519.2"/>
</dbReference>